<feature type="non-terminal residue" evidence="2">
    <location>
        <position position="1"/>
    </location>
</feature>
<evidence type="ECO:0000256" key="1">
    <source>
        <dbReference type="SAM" id="MobiDB-lite"/>
    </source>
</evidence>
<organism evidence="2">
    <name type="scientific">uncultured Rubrobacteraceae bacterium</name>
    <dbReference type="NCBI Taxonomy" id="349277"/>
    <lineage>
        <taxon>Bacteria</taxon>
        <taxon>Bacillati</taxon>
        <taxon>Actinomycetota</taxon>
        <taxon>Rubrobacteria</taxon>
        <taxon>Rubrobacterales</taxon>
        <taxon>Rubrobacteraceae</taxon>
        <taxon>environmental samples</taxon>
    </lineage>
</organism>
<evidence type="ECO:0000313" key="2">
    <source>
        <dbReference type="EMBL" id="CAA9408941.1"/>
    </source>
</evidence>
<feature type="region of interest" description="Disordered" evidence="1">
    <location>
        <begin position="1"/>
        <end position="219"/>
    </location>
</feature>
<feature type="non-terminal residue" evidence="2">
    <location>
        <position position="232"/>
    </location>
</feature>
<sequence>GSGLTGRYAQDTSGGRRAVAPEDAHPRARAGGVPDPGGRRRRGGPGGLQELRAAPHRARHHAPEARWHGGDPAHPGPERGAGHHAHGQGRRDRPGGRPGARRRRLRHQAICRAGAGGTCEGHHAPGGGAGGPAPRRARLRQAAHQPAEPPGLGGRRRGGPDLHGVRAPGDAGVEPRTGVLAQRAAQAGLGRRVPRRADRGRPHPPPAREDRTRPPQPRVYPHRAWCRICFPL</sequence>
<dbReference type="AlphaFoldDB" id="A0A6J4P8M3"/>
<proteinExistence type="predicted"/>
<accession>A0A6J4P8M3</accession>
<feature type="compositionally biased region" description="Basic and acidic residues" evidence="1">
    <location>
        <begin position="61"/>
        <end position="81"/>
    </location>
</feature>
<feature type="compositionally biased region" description="Gly residues" evidence="1">
    <location>
        <begin position="114"/>
        <end position="131"/>
    </location>
</feature>
<gene>
    <name evidence="2" type="ORF">AVDCRST_MAG22-1730</name>
</gene>
<feature type="compositionally biased region" description="Basic and acidic residues" evidence="1">
    <location>
        <begin position="195"/>
        <end position="213"/>
    </location>
</feature>
<protein>
    <submittedName>
        <fullName evidence="2">Response regulator receiver protein in cluster with DNA polymerase III epsilon subunit</fullName>
    </submittedName>
</protein>
<reference evidence="2" key="1">
    <citation type="submission" date="2020-02" db="EMBL/GenBank/DDBJ databases">
        <authorList>
            <person name="Meier V. D."/>
        </authorList>
    </citation>
    <scope>NUCLEOTIDE SEQUENCE</scope>
    <source>
        <strain evidence="2">AVDCRST_MAG22</strain>
    </source>
</reference>
<dbReference type="EMBL" id="CADCUV010000071">
    <property type="protein sequence ID" value="CAA9408941.1"/>
    <property type="molecule type" value="Genomic_DNA"/>
</dbReference>
<feature type="compositionally biased region" description="Basic residues" evidence="1">
    <location>
        <begin position="99"/>
        <end position="109"/>
    </location>
</feature>
<feature type="compositionally biased region" description="Low complexity" evidence="1">
    <location>
        <begin position="178"/>
        <end position="191"/>
    </location>
</feature>
<name>A0A6J4P8M3_9ACTN</name>